<evidence type="ECO:0000256" key="6">
    <source>
        <dbReference type="ARBA" id="ARBA00023229"/>
    </source>
</evidence>
<dbReference type="EMBL" id="BHXC01000006">
    <property type="protein sequence ID" value="GCB89293.1"/>
    <property type="molecule type" value="Genomic_DNA"/>
</dbReference>
<evidence type="ECO:0000256" key="7">
    <source>
        <dbReference type="RuleBase" id="RU004466"/>
    </source>
</evidence>
<protein>
    <submittedName>
        <fullName evidence="8">(2E,6E)-farnesyl diphosphate synthase</fullName>
    </submittedName>
</protein>
<dbReference type="Proteomes" id="UP000288351">
    <property type="component" value="Unassembled WGS sequence"/>
</dbReference>
<dbReference type="PANTHER" id="PTHR43281:SF1">
    <property type="entry name" value="FARNESYL DIPHOSPHATE SYNTHASE"/>
    <property type="match status" value="1"/>
</dbReference>
<dbReference type="InterPro" id="IPR008949">
    <property type="entry name" value="Isoprenoid_synthase_dom_sf"/>
</dbReference>
<accession>A0A401QVF1</accession>
<comment type="caution">
    <text evidence="8">The sequence shown here is derived from an EMBL/GenBank/DDBJ whole genome shotgun (WGS) entry which is preliminary data.</text>
</comment>
<dbReference type="GO" id="GO:0016114">
    <property type="term" value="P:terpenoid biosynthetic process"/>
    <property type="evidence" value="ECO:0007669"/>
    <property type="project" value="UniProtKB-ARBA"/>
</dbReference>
<keyword evidence="4" id="KW-0479">Metal-binding</keyword>
<evidence type="ECO:0000256" key="1">
    <source>
        <dbReference type="ARBA" id="ARBA00001946"/>
    </source>
</evidence>
<keyword evidence="5" id="KW-0460">Magnesium</keyword>
<evidence type="ECO:0000313" key="9">
    <source>
        <dbReference type="Proteomes" id="UP000288351"/>
    </source>
</evidence>
<reference evidence="8 9" key="1">
    <citation type="journal article" date="2019" name="Microbiol. Resour. Announc.">
        <title>Draft Genome Sequence of the Most Traditional epsilon-Poly-l-Lysine Producer, Streptomyces albulus NBRC14147.</title>
        <authorList>
            <person name="Yamanaka K."/>
            <person name="Hamano Y."/>
        </authorList>
    </citation>
    <scope>NUCLEOTIDE SEQUENCE [LARGE SCALE GENOMIC DNA]</scope>
    <source>
        <strain evidence="8 9">NBRC 14147</strain>
    </source>
</reference>
<dbReference type="PROSITE" id="PS00723">
    <property type="entry name" value="POLYPRENYL_SYNTHASE_1"/>
    <property type="match status" value="1"/>
</dbReference>
<dbReference type="RefSeq" id="WP_045787980.1">
    <property type="nucleotide sequence ID" value="NZ_BHXC01000006.1"/>
</dbReference>
<dbReference type="Gene3D" id="1.10.600.10">
    <property type="entry name" value="Farnesyl Diphosphate Synthase"/>
    <property type="match status" value="1"/>
</dbReference>
<dbReference type="PANTHER" id="PTHR43281">
    <property type="entry name" value="FARNESYL DIPHOSPHATE SYNTHASE"/>
    <property type="match status" value="1"/>
</dbReference>
<dbReference type="InterPro" id="IPR000092">
    <property type="entry name" value="Polyprenyl_synt"/>
</dbReference>
<evidence type="ECO:0000256" key="3">
    <source>
        <dbReference type="ARBA" id="ARBA00022679"/>
    </source>
</evidence>
<proteinExistence type="inferred from homology"/>
<dbReference type="GO" id="GO:0005737">
    <property type="term" value="C:cytoplasm"/>
    <property type="evidence" value="ECO:0007669"/>
    <property type="project" value="UniProtKB-ARBA"/>
</dbReference>
<dbReference type="CDD" id="cd00685">
    <property type="entry name" value="Trans_IPPS_HT"/>
    <property type="match status" value="1"/>
</dbReference>
<keyword evidence="6" id="KW-0414">Isoprene biosynthesis</keyword>
<dbReference type="SUPFAM" id="SSF48576">
    <property type="entry name" value="Terpenoid synthases"/>
    <property type="match status" value="1"/>
</dbReference>
<dbReference type="SFLD" id="SFLDG01017">
    <property type="entry name" value="Polyprenyl_Transferase_Like"/>
    <property type="match status" value="1"/>
</dbReference>
<evidence type="ECO:0000256" key="2">
    <source>
        <dbReference type="ARBA" id="ARBA00006706"/>
    </source>
</evidence>
<name>A0A401QVF1_STRNR</name>
<dbReference type="FunFam" id="1.10.600.10:FF:000001">
    <property type="entry name" value="Geranylgeranyl diphosphate synthase"/>
    <property type="match status" value="1"/>
</dbReference>
<dbReference type="PROSITE" id="PS00444">
    <property type="entry name" value="POLYPRENYL_SYNTHASE_2"/>
    <property type="match status" value="1"/>
</dbReference>
<keyword evidence="3 7" id="KW-0808">Transferase</keyword>
<dbReference type="Pfam" id="PF00348">
    <property type="entry name" value="polyprenyl_synt"/>
    <property type="match status" value="1"/>
</dbReference>
<comment type="cofactor">
    <cofactor evidence="1">
        <name>Mg(2+)</name>
        <dbReference type="ChEBI" id="CHEBI:18420"/>
    </cofactor>
</comment>
<dbReference type="NCBIfam" id="NF045485">
    <property type="entry name" value="FPPsyn"/>
    <property type="match status" value="1"/>
</dbReference>
<evidence type="ECO:0000256" key="5">
    <source>
        <dbReference type="ARBA" id="ARBA00022842"/>
    </source>
</evidence>
<comment type="similarity">
    <text evidence="2 7">Belongs to the FPP/GGPP synthase family.</text>
</comment>
<dbReference type="AlphaFoldDB" id="A0A401QVF1"/>
<evidence type="ECO:0000313" key="8">
    <source>
        <dbReference type="EMBL" id="GCB89293.1"/>
    </source>
</evidence>
<sequence>MGDIDIANDTVSADVVAKFDLPAYLLSQQAIVASHLESALEPRYPERLFESMWYSLSSDGKRLRPILCLAGCSLSGGDPELAIPTACALEMLHVASLIHDDLPAMDDDDYRRGKPANHKVFGEGIALLAGDALLAYALEFILLNTHQVPAERLLRVMHTLINRVGISGLVGGQAVDIECEGREDIDLETVEFIHTRKTGSLIDAAMVTGATLAGADDDTIARLSRYARKVGVAFQIVDDVLDVIGTRQELGKTPNKDEKSRKATYPRLFGVDGSMQRARELVDSAKKEIAPFGQPAVPLLAMAEFVCTRTS</sequence>
<dbReference type="InterPro" id="IPR053378">
    <property type="entry name" value="Prenyl_diphosphate_synthase"/>
</dbReference>
<evidence type="ECO:0000256" key="4">
    <source>
        <dbReference type="ARBA" id="ARBA00022723"/>
    </source>
</evidence>
<dbReference type="InterPro" id="IPR033749">
    <property type="entry name" value="Polyprenyl_synt_CS"/>
</dbReference>
<dbReference type="GO" id="GO:0004659">
    <property type="term" value="F:prenyltransferase activity"/>
    <property type="evidence" value="ECO:0007669"/>
    <property type="project" value="InterPro"/>
</dbReference>
<dbReference type="SFLD" id="SFLDS00005">
    <property type="entry name" value="Isoprenoid_Synthase_Type_I"/>
    <property type="match status" value="1"/>
</dbReference>
<dbReference type="GO" id="GO:0046872">
    <property type="term" value="F:metal ion binding"/>
    <property type="evidence" value="ECO:0007669"/>
    <property type="project" value="UniProtKB-KW"/>
</dbReference>
<gene>
    <name evidence="8" type="ORF">SALB_01967</name>
</gene>
<organism evidence="8 9">
    <name type="scientific">Streptomyces noursei</name>
    <name type="common">Streptomyces albulus</name>
    <dbReference type="NCBI Taxonomy" id="1971"/>
    <lineage>
        <taxon>Bacteria</taxon>
        <taxon>Bacillati</taxon>
        <taxon>Actinomycetota</taxon>
        <taxon>Actinomycetes</taxon>
        <taxon>Kitasatosporales</taxon>
        <taxon>Streptomycetaceae</taxon>
        <taxon>Streptomyces</taxon>
    </lineage>
</organism>